<name>A0A1C6T1I7_9ACTN</name>
<dbReference type="PANTHER" id="PTHR43818">
    <property type="entry name" value="BCDNA.GH03377"/>
    <property type="match status" value="1"/>
</dbReference>
<accession>A0A1C6T1I7</accession>
<feature type="domain" description="Gfo/Idh/MocA-like oxidoreductase N-terminal" evidence="2">
    <location>
        <begin position="9"/>
        <end position="120"/>
    </location>
</feature>
<dbReference type="InterPro" id="IPR050463">
    <property type="entry name" value="Gfo/Idh/MocA_oxidrdct_glycsds"/>
</dbReference>
<keyword evidence="4" id="KW-1185">Reference proteome</keyword>
<keyword evidence="1" id="KW-0560">Oxidoreductase</keyword>
<dbReference type="Gene3D" id="3.30.360.10">
    <property type="entry name" value="Dihydrodipicolinate Reductase, domain 2"/>
    <property type="match status" value="1"/>
</dbReference>
<evidence type="ECO:0000256" key="1">
    <source>
        <dbReference type="ARBA" id="ARBA00023002"/>
    </source>
</evidence>
<proteinExistence type="predicted"/>
<dbReference type="STRING" id="568872.GA0070624_5305"/>
<evidence type="ECO:0000313" key="3">
    <source>
        <dbReference type="EMBL" id="SCL35601.1"/>
    </source>
</evidence>
<dbReference type="OrthoDB" id="3815872at2"/>
<dbReference type="Proteomes" id="UP000199413">
    <property type="component" value="Unassembled WGS sequence"/>
</dbReference>
<dbReference type="PANTHER" id="PTHR43818:SF11">
    <property type="entry name" value="BCDNA.GH03377"/>
    <property type="match status" value="1"/>
</dbReference>
<dbReference type="EMBL" id="FMHV01000002">
    <property type="protein sequence ID" value="SCL35601.1"/>
    <property type="molecule type" value="Genomic_DNA"/>
</dbReference>
<evidence type="ECO:0000259" key="2">
    <source>
        <dbReference type="Pfam" id="PF01408"/>
    </source>
</evidence>
<evidence type="ECO:0000313" key="4">
    <source>
        <dbReference type="Proteomes" id="UP000199413"/>
    </source>
</evidence>
<dbReference type="RefSeq" id="WP_091345600.1">
    <property type="nucleotide sequence ID" value="NZ_FMHV01000002.1"/>
</dbReference>
<dbReference type="Pfam" id="PF01408">
    <property type="entry name" value="GFO_IDH_MocA"/>
    <property type="match status" value="1"/>
</dbReference>
<dbReference type="InterPro" id="IPR036291">
    <property type="entry name" value="NAD(P)-bd_dom_sf"/>
</dbReference>
<organism evidence="3 4">
    <name type="scientific">Micromonospora rhizosphaerae</name>
    <dbReference type="NCBI Taxonomy" id="568872"/>
    <lineage>
        <taxon>Bacteria</taxon>
        <taxon>Bacillati</taxon>
        <taxon>Actinomycetota</taxon>
        <taxon>Actinomycetes</taxon>
        <taxon>Micromonosporales</taxon>
        <taxon>Micromonosporaceae</taxon>
        <taxon>Micromonospora</taxon>
    </lineage>
</organism>
<dbReference type="AlphaFoldDB" id="A0A1C6T1I7"/>
<protein>
    <submittedName>
        <fullName evidence="3">Predicted dehydrogenase</fullName>
    </submittedName>
</protein>
<dbReference type="GO" id="GO:0016491">
    <property type="term" value="F:oxidoreductase activity"/>
    <property type="evidence" value="ECO:0007669"/>
    <property type="project" value="UniProtKB-KW"/>
</dbReference>
<dbReference type="SUPFAM" id="SSF51735">
    <property type="entry name" value="NAD(P)-binding Rossmann-fold domains"/>
    <property type="match status" value="1"/>
</dbReference>
<gene>
    <name evidence="3" type="ORF">GA0070624_5305</name>
</gene>
<dbReference type="InterPro" id="IPR000683">
    <property type="entry name" value="Gfo/Idh/MocA-like_OxRdtase_N"/>
</dbReference>
<dbReference type="GO" id="GO:0000166">
    <property type="term" value="F:nucleotide binding"/>
    <property type="evidence" value="ECO:0007669"/>
    <property type="project" value="InterPro"/>
</dbReference>
<dbReference type="SUPFAM" id="SSF55347">
    <property type="entry name" value="Glyceraldehyde-3-phosphate dehydrogenase-like, C-terminal domain"/>
    <property type="match status" value="1"/>
</dbReference>
<sequence>MTPNVDPVTVGLVGAGPWAATMHGPVLAAGPETRLTAVWARRPEAAAELAATLGTTAASSYEELLDRCEAVAFAVPPDVQAALGIRAAKAGKALLLEKPLALDLDDARRLADAVGNAGVVSQLVLTKRYHPRTRAFLAAARDFPAIGARASYLHGAFLGGPFATGWRMTYGALHDLGPHLLDLADAALGRITDLRACGDPRRWVELTCEHEGGAVSQLSLSGAVGLPSSRAGIELFGRTGAMGLDFATVDHAECWPIVRAEFAAAVRTKTPHPLDIRRGLLLQELLTAAARMTG</sequence>
<dbReference type="Gene3D" id="3.40.50.720">
    <property type="entry name" value="NAD(P)-binding Rossmann-like Domain"/>
    <property type="match status" value="1"/>
</dbReference>
<reference evidence="4" key="1">
    <citation type="submission" date="2016-06" db="EMBL/GenBank/DDBJ databases">
        <authorList>
            <person name="Varghese N."/>
            <person name="Submissions Spin"/>
        </authorList>
    </citation>
    <scope>NUCLEOTIDE SEQUENCE [LARGE SCALE GENOMIC DNA]</scope>
    <source>
        <strain evidence="4">DSM 45431</strain>
    </source>
</reference>